<name>A0A1J1J679_9DIPT</name>
<accession>A0A1J1J679</accession>
<dbReference type="AlphaFoldDB" id="A0A1J1J679"/>
<protein>
    <submittedName>
        <fullName evidence="1">CLUMA_CG021111, isoform A</fullName>
    </submittedName>
</protein>
<proteinExistence type="predicted"/>
<evidence type="ECO:0000313" key="1">
    <source>
        <dbReference type="EMBL" id="CRL07909.1"/>
    </source>
</evidence>
<dbReference type="EMBL" id="CVRI01000074">
    <property type="protein sequence ID" value="CRL07909.1"/>
    <property type="molecule type" value="Genomic_DNA"/>
</dbReference>
<reference evidence="1 2" key="1">
    <citation type="submission" date="2015-04" db="EMBL/GenBank/DDBJ databases">
        <authorList>
            <person name="Syromyatnikov M.Y."/>
            <person name="Popov V.N."/>
        </authorList>
    </citation>
    <scope>NUCLEOTIDE SEQUENCE [LARGE SCALE GENOMIC DNA]</scope>
</reference>
<keyword evidence="2" id="KW-1185">Reference proteome</keyword>
<evidence type="ECO:0000313" key="2">
    <source>
        <dbReference type="Proteomes" id="UP000183832"/>
    </source>
</evidence>
<dbReference type="Proteomes" id="UP000183832">
    <property type="component" value="Unassembled WGS sequence"/>
</dbReference>
<sequence length="64" mass="7762">MKIGCTNREKSLCDHLTQYKLYTSIHLEVTPQIALRKDNFRLLEIFFSTKHHNNKREGRLQFLW</sequence>
<gene>
    <name evidence="1" type="ORF">CLUMA_CG021111</name>
</gene>
<organism evidence="1 2">
    <name type="scientific">Clunio marinus</name>
    <dbReference type="NCBI Taxonomy" id="568069"/>
    <lineage>
        <taxon>Eukaryota</taxon>
        <taxon>Metazoa</taxon>
        <taxon>Ecdysozoa</taxon>
        <taxon>Arthropoda</taxon>
        <taxon>Hexapoda</taxon>
        <taxon>Insecta</taxon>
        <taxon>Pterygota</taxon>
        <taxon>Neoptera</taxon>
        <taxon>Endopterygota</taxon>
        <taxon>Diptera</taxon>
        <taxon>Nematocera</taxon>
        <taxon>Chironomoidea</taxon>
        <taxon>Chironomidae</taxon>
        <taxon>Clunio</taxon>
    </lineage>
</organism>